<protein>
    <recommendedName>
        <fullName evidence="3">N-acetyltransferase B complex, non-catalytic subunit</fullName>
    </recommendedName>
</protein>
<name>A0A8H4PRX6_9HYPO</name>
<proteinExistence type="predicted"/>
<organism evidence="1 2">
    <name type="scientific">Ophiocordyceps sinensis</name>
    <dbReference type="NCBI Taxonomy" id="72228"/>
    <lineage>
        <taxon>Eukaryota</taxon>
        <taxon>Fungi</taxon>
        <taxon>Dikarya</taxon>
        <taxon>Ascomycota</taxon>
        <taxon>Pezizomycotina</taxon>
        <taxon>Sordariomycetes</taxon>
        <taxon>Hypocreomycetidae</taxon>
        <taxon>Hypocreales</taxon>
        <taxon>Ophiocordycipitaceae</taxon>
        <taxon>Ophiocordyceps</taxon>
    </lineage>
</organism>
<comment type="caution">
    <text evidence="1">The sequence shown here is derived from an EMBL/GenBank/DDBJ whole genome shotgun (WGS) entry which is preliminary data.</text>
</comment>
<reference evidence="1 2" key="1">
    <citation type="journal article" date="2020" name="Genome Biol. Evol.">
        <title>A new high-quality draft genome assembly of the Chinese cordyceps Ophiocordyceps sinensis.</title>
        <authorList>
            <person name="Shu R."/>
            <person name="Zhang J."/>
            <person name="Meng Q."/>
            <person name="Zhang H."/>
            <person name="Zhou G."/>
            <person name="Li M."/>
            <person name="Wu P."/>
            <person name="Zhao Y."/>
            <person name="Chen C."/>
            <person name="Qin Q."/>
        </authorList>
    </citation>
    <scope>NUCLEOTIDE SEQUENCE [LARGE SCALE GENOMIC DNA]</scope>
    <source>
        <strain evidence="1 2">IOZ07</strain>
    </source>
</reference>
<dbReference type="AlphaFoldDB" id="A0A8H4PRX6"/>
<dbReference type="Proteomes" id="UP000557566">
    <property type="component" value="Unassembled WGS sequence"/>
</dbReference>
<evidence type="ECO:0000313" key="1">
    <source>
        <dbReference type="EMBL" id="KAF4509303.1"/>
    </source>
</evidence>
<sequence length="986" mass="108532">MSRPRPRLRNGVDLQLQSAFQDGNWPVVIRLAEKRARTLQDQYFETVKVCAESQLDDPVAKFAAVTAVRQFVKAGVVVKDVDALDLLEWAALDLMAEADFAQTFGVLRVRAAKASPKDRHLATRCLESCLLHWDLVSAQQIAAMLDKSIPGERAYLFWNIVITHMLATSTQSPPEKQKLYGMLALKQIERAAQLTEEARKTAATDEPPTLPARGIQTEQEIMLLYDIVETHGTAAGFDELLASPVFSPVSQFRLGRKEPLLQAVARYQRQRNWETVFDLCNDCLSDADEDDEPTLLASDWLVWRHFIDAATHLKSVRPDAVKVVQRVLLTLVKSKNLRPIYRRNLLLARLSAAFNLGLGDEEDLADGEPSSLRLRELISFIDDQRGSSACFDDVKSFVERLDFSAAQFLAYKHVPQLAKAGSDAETTARIRLLSLKLRYLVTTCPSSAVRVPGPKPTSKCAVCDAWFDAAMCSLCLSSIGRNALVLHTQTRKELADDAVAGSEIMPEFALAAAFCNLGLAFNVDGPGSAPSGQSSTQHLLRALFILERQLRLTPRHAPISLLLVQLHLRLGSAHRARQVWSDLAVKRTIVDSLTPLFHDRLSTIAPAVLSQSDSGGQRLTETLRSHYAESLKLRMPKRLIDAFEAGSYRSIMDIPKYIEDLGASCTRMMSLVEESRTKRLLGMSRGYNARFAEVPDELCLNEVIDYGSFPSWDCSACPPLHTRLRVGPPPSNERSHLALLAEAFHDVLDYKPPSMYKASAASTSETDQVYVLEMMARLGHSLSRFLGAGGPKCTPEEMVYYDAVSLLCTLIPLATGMARTRTLPDVFGCVVESLRTALESLGVGVARKENGGIEQATLTLKSLHGIAMLRETAWAVKLASRWILDYNEGAGERDRSGSSKLPKEVVAQVKALRSAAEAALEGGGRLVKGLACDAALTGRDAVAQLRRWVMKGDEEALGDVVSEGAAAELAESWTRGVAGWKLVAWE</sequence>
<evidence type="ECO:0000313" key="2">
    <source>
        <dbReference type="Proteomes" id="UP000557566"/>
    </source>
</evidence>
<dbReference type="InterPro" id="IPR019183">
    <property type="entry name" value="NAA25_NatB_aux_su"/>
</dbReference>
<dbReference type="OrthoDB" id="1874341at2759"/>
<accession>A0A8H4PRX6</accession>
<dbReference type="Pfam" id="PF09797">
    <property type="entry name" value="NatB_MDM20"/>
    <property type="match status" value="1"/>
</dbReference>
<gene>
    <name evidence="1" type="ORF">G6O67_005569</name>
</gene>
<dbReference type="EMBL" id="JAAVMX010000005">
    <property type="protein sequence ID" value="KAF4509303.1"/>
    <property type="molecule type" value="Genomic_DNA"/>
</dbReference>
<keyword evidence="2" id="KW-1185">Reference proteome</keyword>
<evidence type="ECO:0008006" key="3">
    <source>
        <dbReference type="Google" id="ProtNLM"/>
    </source>
</evidence>